<dbReference type="HAMAP" id="MF_01080">
    <property type="entry name" value="TruB_bact"/>
    <property type="match status" value="1"/>
</dbReference>
<dbReference type="Proteomes" id="UP000201169">
    <property type="component" value="Chromosome"/>
</dbReference>
<dbReference type="KEGG" id="cavi:CAV_1068"/>
<dbReference type="Gene3D" id="3.30.2350.10">
    <property type="entry name" value="Pseudouridine synthase"/>
    <property type="match status" value="1"/>
</dbReference>
<evidence type="ECO:0000256" key="3">
    <source>
        <dbReference type="ARBA" id="ARBA00022694"/>
    </source>
</evidence>
<accession>A0A222MYC1</accession>
<comment type="catalytic activity">
    <reaction evidence="1 5">
        <text>uridine(55) in tRNA = pseudouridine(55) in tRNA</text>
        <dbReference type="Rhea" id="RHEA:42532"/>
        <dbReference type="Rhea" id="RHEA-COMP:10101"/>
        <dbReference type="Rhea" id="RHEA-COMP:10102"/>
        <dbReference type="ChEBI" id="CHEBI:65314"/>
        <dbReference type="ChEBI" id="CHEBI:65315"/>
        <dbReference type="EC" id="5.4.99.25"/>
    </reaction>
</comment>
<dbReference type="NCBIfam" id="TIGR00431">
    <property type="entry name" value="TruB"/>
    <property type="match status" value="1"/>
</dbReference>
<evidence type="ECO:0000256" key="2">
    <source>
        <dbReference type="ARBA" id="ARBA00005642"/>
    </source>
</evidence>
<sequence length="272" mass="31465">MNKLFVAYKPRDISSNDYLQRLKKRYKVEKAGYAGTLDPFAQGTLIVAFGSFTKLFRFLNKAPKIYECTMWLGVKSLSLDDKNIQSIEKIKEVSKDEIESVKAKLLGELSFIPPAFSAKRINGKRAYEFARKNEEVKLNSCIMNIYDCEILSYAHPFLSLRLTVSEGAYIRSYCELFAKELNINATLTHLKRIKEGAFVYENEKNLNILDYLCLKKNYIDDINKLENGSKLSLEDLKFKDEAMYFIESDKYFSIIELKDSKISYILNKVSKC</sequence>
<dbReference type="AlphaFoldDB" id="A0A222MYC1"/>
<dbReference type="InterPro" id="IPR020103">
    <property type="entry name" value="PsdUridine_synth_cat_dom_sf"/>
</dbReference>
<dbReference type="GO" id="GO:0160148">
    <property type="term" value="F:tRNA pseudouridine(55) synthase activity"/>
    <property type="evidence" value="ECO:0007669"/>
    <property type="project" value="UniProtKB-EC"/>
</dbReference>
<dbReference type="Pfam" id="PF01509">
    <property type="entry name" value="TruB_N"/>
    <property type="match status" value="1"/>
</dbReference>
<evidence type="ECO:0000259" key="6">
    <source>
        <dbReference type="Pfam" id="PF01509"/>
    </source>
</evidence>
<keyword evidence="4 5" id="KW-0413">Isomerase</keyword>
<dbReference type="PANTHER" id="PTHR13767">
    <property type="entry name" value="TRNA-PSEUDOURIDINE SYNTHASE"/>
    <property type="match status" value="1"/>
</dbReference>
<feature type="active site" description="Nucleophile" evidence="5">
    <location>
        <position position="38"/>
    </location>
</feature>
<evidence type="ECO:0000256" key="4">
    <source>
        <dbReference type="ARBA" id="ARBA00023235"/>
    </source>
</evidence>
<dbReference type="OrthoDB" id="9802309at2"/>
<dbReference type="EC" id="5.4.99.25" evidence="5"/>
<dbReference type="SUPFAM" id="SSF55120">
    <property type="entry name" value="Pseudouridine synthase"/>
    <property type="match status" value="1"/>
</dbReference>
<dbReference type="GO" id="GO:0031119">
    <property type="term" value="P:tRNA pseudouridine synthesis"/>
    <property type="evidence" value="ECO:0007669"/>
    <property type="project" value="UniProtKB-UniRule"/>
</dbReference>
<name>A0A222MYC1_9BACT</name>
<dbReference type="RefSeq" id="WP_094325473.1">
    <property type="nucleotide sequence ID" value="NZ_CP022347.1"/>
</dbReference>
<dbReference type="PANTHER" id="PTHR13767:SF2">
    <property type="entry name" value="PSEUDOURIDYLATE SYNTHASE TRUB1"/>
    <property type="match status" value="1"/>
</dbReference>
<dbReference type="InterPro" id="IPR014780">
    <property type="entry name" value="tRNA_psdUridine_synth_TruB"/>
</dbReference>
<comment type="function">
    <text evidence="5">Responsible for synthesis of pseudouridine from uracil-55 in the psi GC loop of transfer RNAs.</text>
</comment>
<evidence type="ECO:0000256" key="1">
    <source>
        <dbReference type="ARBA" id="ARBA00000385"/>
    </source>
</evidence>
<organism evidence="7 8">
    <name type="scientific">Campylobacter avium LMG 24591</name>
    <dbReference type="NCBI Taxonomy" id="522484"/>
    <lineage>
        <taxon>Bacteria</taxon>
        <taxon>Pseudomonadati</taxon>
        <taxon>Campylobacterota</taxon>
        <taxon>Epsilonproteobacteria</taxon>
        <taxon>Campylobacterales</taxon>
        <taxon>Campylobacteraceae</taxon>
        <taxon>Campylobacter</taxon>
    </lineage>
</organism>
<evidence type="ECO:0000313" key="8">
    <source>
        <dbReference type="Proteomes" id="UP000201169"/>
    </source>
</evidence>
<evidence type="ECO:0000256" key="5">
    <source>
        <dbReference type="HAMAP-Rule" id="MF_01080"/>
    </source>
</evidence>
<gene>
    <name evidence="5 7" type="primary">truB</name>
    <name evidence="7" type="ORF">CAV_1068</name>
</gene>
<keyword evidence="8" id="KW-1185">Reference proteome</keyword>
<comment type="similarity">
    <text evidence="2 5">Belongs to the pseudouridine synthase TruB family. Type 1 subfamily.</text>
</comment>
<dbReference type="GO" id="GO:1990481">
    <property type="term" value="P:mRNA pseudouridine synthesis"/>
    <property type="evidence" value="ECO:0007669"/>
    <property type="project" value="TreeGrafter"/>
</dbReference>
<reference evidence="7 8" key="1">
    <citation type="submission" date="2017-07" db="EMBL/GenBank/DDBJ databases">
        <title>Analysis of two Campylobacter avium genomes and identification of a novel hippuricase gene.</title>
        <authorList>
            <person name="Miller W.G."/>
            <person name="Chapman M.H."/>
            <person name="Yee E."/>
            <person name="Revez J."/>
            <person name="Bono J.L."/>
            <person name="Rossi M."/>
        </authorList>
    </citation>
    <scope>NUCLEOTIDE SEQUENCE [LARGE SCALE GENOMIC DNA]</scope>
    <source>
        <strain evidence="7 8">LMG 24591</strain>
    </source>
</reference>
<dbReference type="GO" id="GO:0003723">
    <property type="term" value="F:RNA binding"/>
    <property type="evidence" value="ECO:0007669"/>
    <property type="project" value="InterPro"/>
</dbReference>
<evidence type="ECO:0000313" key="7">
    <source>
        <dbReference type="EMBL" id="ASQ30720.1"/>
    </source>
</evidence>
<proteinExistence type="inferred from homology"/>
<keyword evidence="3 5" id="KW-0819">tRNA processing</keyword>
<feature type="domain" description="Pseudouridine synthase II N-terminal" evidence="6">
    <location>
        <begin position="23"/>
        <end position="170"/>
    </location>
</feature>
<protein>
    <recommendedName>
        <fullName evidence="5">tRNA pseudouridine synthase B</fullName>
        <ecNumber evidence="5">5.4.99.25</ecNumber>
    </recommendedName>
    <alternativeName>
        <fullName evidence="5">tRNA pseudouridine(55) synthase</fullName>
        <shortName evidence="5">Psi55 synthase</shortName>
    </alternativeName>
    <alternativeName>
        <fullName evidence="5">tRNA pseudouridylate synthase</fullName>
    </alternativeName>
    <alternativeName>
        <fullName evidence="5">tRNA-uridine isomerase</fullName>
    </alternativeName>
</protein>
<dbReference type="EMBL" id="CP022347">
    <property type="protein sequence ID" value="ASQ30720.1"/>
    <property type="molecule type" value="Genomic_DNA"/>
</dbReference>
<dbReference type="InterPro" id="IPR002501">
    <property type="entry name" value="PsdUridine_synth_N"/>
</dbReference>